<keyword evidence="2" id="KW-0238">DNA-binding</keyword>
<dbReference type="Proteomes" id="UP000199662">
    <property type="component" value="Unassembled WGS sequence"/>
</dbReference>
<evidence type="ECO:0000313" key="6">
    <source>
        <dbReference type="Proteomes" id="UP000199662"/>
    </source>
</evidence>
<organism evidence="5 6">
    <name type="scientific">Propionispira arboris</name>
    <dbReference type="NCBI Taxonomy" id="84035"/>
    <lineage>
        <taxon>Bacteria</taxon>
        <taxon>Bacillati</taxon>
        <taxon>Bacillota</taxon>
        <taxon>Negativicutes</taxon>
        <taxon>Selenomonadales</taxon>
        <taxon>Selenomonadaceae</taxon>
        <taxon>Propionispira</taxon>
    </lineage>
</organism>
<gene>
    <name evidence="5" type="ORF">SAMN05660742_10388</name>
</gene>
<keyword evidence="3" id="KW-0804">Transcription</keyword>
<dbReference type="PANTHER" id="PTHR33204:SF29">
    <property type="entry name" value="TRANSCRIPTIONAL REGULATOR"/>
    <property type="match status" value="1"/>
</dbReference>
<keyword evidence="6" id="KW-1185">Reference proteome</keyword>
<protein>
    <submittedName>
        <fullName evidence="5">Transcriptional regulator, HxlR family</fullName>
    </submittedName>
</protein>
<evidence type="ECO:0000256" key="2">
    <source>
        <dbReference type="ARBA" id="ARBA00023125"/>
    </source>
</evidence>
<dbReference type="SUPFAM" id="SSF46785">
    <property type="entry name" value="Winged helix' DNA-binding domain"/>
    <property type="match status" value="1"/>
</dbReference>
<dbReference type="PROSITE" id="PS51118">
    <property type="entry name" value="HTH_HXLR"/>
    <property type="match status" value="1"/>
</dbReference>
<dbReference type="InterPro" id="IPR036388">
    <property type="entry name" value="WH-like_DNA-bd_sf"/>
</dbReference>
<name>A0A1H6VWE7_9FIRM</name>
<dbReference type="AlphaFoldDB" id="A0A1H6VWE7"/>
<feature type="domain" description="HTH hxlR-type" evidence="4">
    <location>
        <begin position="22"/>
        <end position="120"/>
    </location>
</feature>
<dbReference type="InterPro" id="IPR036390">
    <property type="entry name" value="WH_DNA-bd_sf"/>
</dbReference>
<dbReference type="Pfam" id="PF01638">
    <property type="entry name" value="HxlR"/>
    <property type="match status" value="1"/>
</dbReference>
<keyword evidence="1" id="KW-0805">Transcription regulation</keyword>
<dbReference type="InterPro" id="IPR002577">
    <property type="entry name" value="HTH_HxlR"/>
</dbReference>
<dbReference type="Gene3D" id="1.10.10.10">
    <property type="entry name" value="Winged helix-like DNA-binding domain superfamily/Winged helix DNA-binding domain"/>
    <property type="match status" value="1"/>
</dbReference>
<dbReference type="GO" id="GO:0003677">
    <property type="term" value="F:DNA binding"/>
    <property type="evidence" value="ECO:0007669"/>
    <property type="project" value="UniProtKB-KW"/>
</dbReference>
<reference evidence="5 6" key="1">
    <citation type="submission" date="2016-10" db="EMBL/GenBank/DDBJ databases">
        <authorList>
            <person name="de Groot N.N."/>
        </authorList>
    </citation>
    <scope>NUCLEOTIDE SEQUENCE [LARGE SCALE GENOMIC DNA]</scope>
    <source>
        <strain evidence="5 6">DSM 2179</strain>
    </source>
</reference>
<proteinExistence type="predicted"/>
<evidence type="ECO:0000256" key="3">
    <source>
        <dbReference type="ARBA" id="ARBA00023163"/>
    </source>
</evidence>
<dbReference type="EMBL" id="FNZK01000003">
    <property type="protein sequence ID" value="SEJ08016.1"/>
    <property type="molecule type" value="Genomic_DNA"/>
</dbReference>
<evidence type="ECO:0000313" key="5">
    <source>
        <dbReference type="EMBL" id="SEJ08016.1"/>
    </source>
</evidence>
<dbReference type="RefSeq" id="WP_019553066.1">
    <property type="nucleotide sequence ID" value="NZ_FNZK01000003.1"/>
</dbReference>
<accession>A0A1H6VWE7</accession>
<dbReference type="PANTHER" id="PTHR33204">
    <property type="entry name" value="TRANSCRIPTIONAL REGULATOR, MARR FAMILY"/>
    <property type="match status" value="1"/>
</dbReference>
<dbReference type="STRING" id="84035.SAMN05660742_10388"/>
<evidence type="ECO:0000256" key="1">
    <source>
        <dbReference type="ARBA" id="ARBA00023015"/>
    </source>
</evidence>
<evidence type="ECO:0000259" key="4">
    <source>
        <dbReference type="PROSITE" id="PS51118"/>
    </source>
</evidence>
<sequence length="136" mass="16110">MKEIKKHEECHMKDTCVQYAICPMDLVQHLLSGKRKLIILWYLSYKVLRFSDIKRRLPDITQRMLTLQLRSLEEDKLIFRKVYPVIPPKVEYGLTDNGRKMIPILEMMHQFGSSYLEAGLYETAAEHQKIVEKPCQ</sequence>